<name>A0A0V1K7N0_TRIPS</name>
<evidence type="ECO:0000256" key="1">
    <source>
        <dbReference type="SAM" id="Phobius"/>
    </source>
</evidence>
<comment type="caution">
    <text evidence="2">The sequence shown here is derived from an EMBL/GenBank/DDBJ whole genome shotgun (WGS) entry which is preliminary data.</text>
</comment>
<gene>
    <name evidence="2" type="ORF">T4C_5974</name>
</gene>
<dbReference type="AlphaFoldDB" id="A0A0V1K7N0"/>
<feature type="transmembrane region" description="Helical" evidence="1">
    <location>
        <begin position="30"/>
        <end position="50"/>
    </location>
</feature>
<keyword evidence="1" id="KW-0812">Transmembrane</keyword>
<reference evidence="2 3" key="1">
    <citation type="submission" date="2015-01" db="EMBL/GenBank/DDBJ databases">
        <title>Evolution of Trichinella species and genotypes.</title>
        <authorList>
            <person name="Korhonen P.K."/>
            <person name="Edoardo P."/>
            <person name="Giuseppe L.R."/>
            <person name="Gasser R.B."/>
        </authorList>
    </citation>
    <scope>NUCLEOTIDE SEQUENCE [LARGE SCALE GENOMIC DNA]</scope>
    <source>
        <strain evidence="2">ISS176</strain>
    </source>
</reference>
<organism evidence="2 3">
    <name type="scientific">Trichinella pseudospiralis</name>
    <name type="common">Parasitic roundworm</name>
    <dbReference type="NCBI Taxonomy" id="6337"/>
    <lineage>
        <taxon>Eukaryota</taxon>
        <taxon>Metazoa</taxon>
        <taxon>Ecdysozoa</taxon>
        <taxon>Nematoda</taxon>
        <taxon>Enoplea</taxon>
        <taxon>Dorylaimia</taxon>
        <taxon>Trichinellida</taxon>
        <taxon>Trichinellidae</taxon>
        <taxon>Trichinella</taxon>
    </lineage>
</organism>
<evidence type="ECO:0000313" key="3">
    <source>
        <dbReference type="Proteomes" id="UP000054826"/>
    </source>
</evidence>
<protein>
    <submittedName>
        <fullName evidence="2">Uncharacterized protein</fullName>
    </submittedName>
</protein>
<sequence>LCANELVIDKLTKATDTSSCRFHRNKFQKLVTRFCIHFSFYSFFSTLPFITLHIRHACIFAILNMSVGKSCTVYRSRENERDLAHEHNDREWSHFYTRHRLLPIDACL</sequence>
<feature type="non-terminal residue" evidence="2">
    <location>
        <position position="1"/>
    </location>
</feature>
<keyword evidence="1" id="KW-1133">Transmembrane helix</keyword>
<dbReference type="Proteomes" id="UP000054826">
    <property type="component" value="Unassembled WGS sequence"/>
</dbReference>
<keyword evidence="1" id="KW-0472">Membrane</keyword>
<evidence type="ECO:0000313" key="2">
    <source>
        <dbReference type="EMBL" id="KRZ43112.1"/>
    </source>
</evidence>
<dbReference type="EMBL" id="JYDV01000011">
    <property type="protein sequence ID" value="KRZ43112.1"/>
    <property type="molecule type" value="Genomic_DNA"/>
</dbReference>
<proteinExistence type="predicted"/>
<accession>A0A0V1K7N0</accession>